<dbReference type="Pfam" id="PF00106">
    <property type="entry name" value="adh_short"/>
    <property type="match status" value="1"/>
</dbReference>
<gene>
    <name evidence="3" type="ORF">ACFPCY_21675</name>
</gene>
<dbReference type="InterPro" id="IPR036291">
    <property type="entry name" value="NAD(P)-bd_dom_sf"/>
</dbReference>
<evidence type="ECO:0000256" key="1">
    <source>
        <dbReference type="ARBA" id="ARBA00006484"/>
    </source>
</evidence>
<dbReference type="SUPFAM" id="SSF51735">
    <property type="entry name" value="NAD(P)-binding Rossmann-fold domains"/>
    <property type="match status" value="1"/>
</dbReference>
<evidence type="ECO:0000313" key="4">
    <source>
        <dbReference type="Proteomes" id="UP001595872"/>
    </source>
</evidence>
<evidence type="ECO:0000313" key="3">
    <source>
        <dbReference type="EMBL" id="MFC4909946.1"/>
    </source>
</evidence>
<comment type="similarity">
    <text evidence="1">Belongs to the short-chain dehydrogenases/reductases (SDR) family.</text>
</comment>
<dbReference type="EMBL" id="JBHSIT010000006">
    <property type="protein sequence ID" value="MFC4909946.1"/>
    <property type="molecule type" value="Genomic_DNA"/>
</dbReference>
<accession>A0ABV9U0L0</accession>
<dbReference type="Gene3D" id="3.40.50.720">
    <property type="entry name" value="NAD(P)-binding Rossmann-like Domain"/>
    <property type="match status" value="1"/>
</dbReference>
<dbReference type="InterPro" id="IPR051122">
    <property type="entry name" value="SDR_DHRS6-like"/>
</dbReference>
<keyword evidence="2" id="KW-0560">Oxidoreductase</keyword>
<dbReference type="InterPro" id="IPR002347">
    <property type="entry name" value="SDR_fam"/>
</dbReference>
<dbReference type="PANTHER" id="PTHR43477:SF1">
    <property type="entry name" value="DIHYDROANTICAPSIN 7-DEHYDROGENASE"/>
    <property type="match status" value="1"/>
</dbReference>
<dbReference type="PRINTS" id="PR00081">
    <property type="entry name" value="GDHRDH"/>
</dbReference>
<dbReference type="RefSeq" id="WP_378257874.1">
    <property type="nucleotide sequence ID" value="NZ_JBHSIT010000006.1"/>
</dbReference>
<sequence>MTETSRSADGRVVVVTGANGSAGRAVSERLAADGALVVAAGRSVRQWDSPRVVPAAVDLLDPDATRRFADAVLTEHGRVDGLIHLVGGWRGAPSFPGTDLADWTFLHDQIVRTLQHTTLAFHDALLAAPSGRFAMVSQPAARRPDAGSAAYGAAKAAAETWTLAMAASFAAADTTADAPSDTTNATNTASATSAAGVANAATAANANSAANAANADSTVSAADAANAAGADSAANPASAATILVVKALVSEVKPGLTHVDDLAATVAGLWNRPAAELNGHRLDLF</sequence>
<evidence type="ECO:0000256" key="2">
    <source>
        <dbReference type="ARBA" id="ARBA00023002"/>
    </source>
</evidence>
<protein>
    <submittedName>
        <fullName evidence="3">SDR family NAD(P)-dependent oxidoreductase</fullName>
    </submittedName>
</protein>
<comment type="caution">
    <text evidence="3">The sequence shown here is derived from an EMBL/GenBank/DDBJ whole genome shotgun (WGS) entry which is preliminary data.</text>
</comment>
<name>A0ABV9U0L0_9ACTN</name>
<dbReference type="PANTHER" id="PTHR43477">
    <property type="entry name" value="DIHYDROANTICAPSIN 7-DEHYDROGENASE"/>
    <property type="match status" value="1"/>
</dbReference>
<dbReference type="Proteomes" id="UP001595872">
    <property type="component" value="Unassembled WGS sequence"/>
</dbReference>
<reference evidence="4" key="1">
    <citation type="journal article" date="2019" name="Int. J. Syst. Evol. Microbiol.">
        <title>The Global Catalogue of Microorganisms (GCM) 10K type strain sequencing project: providing services to taxonomists for standard genome sequencing and annotation.</title>
        <authorList>
            <consortium name="The Broad Institute Genomics Platform"/>
            <consortium name="The Broad Institute Genome Sequencing Center for Infectious Disease"/>
            <person name="Wu L."/>
            <person name="Ma J."/>
        </authorList>
    </citation>
    <scope>NUCLEOTIDE SEQUENCE [LARGE SCALE GENOMIC DNA]</scope>
    <source>
        <strain evidence="4">KLKA75</strain>
    </source>
</reference>
<proteinExistence type="inferred from homology"/>
<keyword evidence="4" id="KW-1185">Reference proteome</keyword>
<organism evidence="3 4">
    <name type="scientific">Actinomadura gamaensis</name>
    <dbReference type="NCBI Taxonomy" id="1763541"/>
    <lineage>
        <taxon>Bacteria</taxon>
        <taxon>Bacillati</taxon>
        <taxon>Actinomycetota</taxon>
        <taxon>Actinomycetes</taxon>
        <taxon>Streptosporangiales</taxon>
        <taxon>Thermomonosporaceae</taxon>
        <taxon>Actinomadura</taxon>
    </lineage>
</organism>